<evidence type="ECO:0000259" key="9">
    <source>
        <dbReference type="Pfam" id="PF02270"/>
    </source>
</evidence>
<dbReference type="GO" id="GO:0003677">
    <property type="term" value="F:DNA binding"/>
    <property type="evidence" value="ECO:0007669"/>
    <property type="project" value="UniProtKB-KW"/>
</dbReference>
<feature type="domain" description="TFIIF beta subunit N-terminal" evidence="10">
    <location>
        <begin position="20"/>
        <end position="108"/>
    </location>
</feature>
<protein>
    <recommendedName>
        <fullName evidence="3">General transcription factor IIF subunit 2</fullName>
    </recommendedName>
    <alternativeName>
        <fullName evidence="8">Transcription initiation factor IIF subunit beta</fullName>
    </alternativeName>
</protein>
<organism evidence="11 12">
    <name type="scientific">Batillaria attramentaria</name>
    <dbReference type="NCBI Taxonomy" id="370345"/>
    <lineage>
        <taxon>Eukaryota</taxon>
        <taxon>Metazoa</taxon>
        <taxon>Spiralia</taxon>
        <taxon>Lophotrochozoa</taxon>
        <taxon>Mollusca</taxon>
        <taxon>Gastropoda</taxon>
        <taxon>Caenogastropoda</taxon>
        <taxon>Sorbeoconcha</taxon>
        <taxon>Cerithioidea</taxon>
        <taxon>Batillariidae</taxon>
        <taxon>Batillaria</taxon>
    </lineage>
</organism>
<keyword evidence="5" id="KW-0238">DNA-binding</keyword>
<dbReference type="Proteomes" id="UP001519460">
    <property type="component" value="Unassembled WGS sequence"/>
</dbReference>
<evidence type="ECO:0000256" key="1">
    <source>
        <dbReference type="ARBA" id="ARBA00004123"/>
    </source>
</evidence>
<accession>A0ABD0KH15</accession>
<dbReference type="GO" id="GO:0090575">
    <property type="term" value="C:RNA polymerase II transcription regulator complex"/>
    <property type="evidence" value="ECO:0007669"/>
    <property type="project" value="UniProtKB-ARBA"/>
</dbReference>
<evidence type="ECO:0000256" key="4">
    <source>
        <dbReference type="ARBA" id="ARBA00023015"/>
    </source>
</evidence>
<evidence type="ECO:0000256" key="8">
    <source>
        <dbReference type="ARBA" id="ARBA00033388"/>
    </source>
</evidence>
<dbReference type="InterPro" id="IPR011039">
    <property type="entry name" value="TFIIF_interaction"/>
</dbReference>
<dbReference type="SUPFAM" id="SSF46785">
    <property type="entry name" value="Winged helix' DNA-binding domain"/>
    <property type="match status" value="1"/>
</dbReference>
<dbReference type="GO" id="GO:0016591">
    <property type="term" value="C:RNA polymerase II, holoenzyme"/>
    <property type="evidence" value="ECO:0007669"/>
    <property type="project" value="UniProtKB-ARBA"/>
</dbReference>
<dbReference type="InterPro" id="IPR003196">
    <property type="entry name" value="TFIIF_beta"/>
</dbReference>
<dbReference type="InterPro" id="IPR040450">
    <property type="entry name" value="TFIIF_beta_HTH"/>
</dbReference>
<proteinExistence type="inferred from homology"/>
<sequence length="224" mass="25404">MQNIEKGHEAKDVDVTAAGRGVWLVKVPKYLAERWEDAEGTDVGVMRITRSKGSGQKPDVIFTSSDSVMANSKAKSVSVIPRQHKFALTGVGNQNLTVFSKPQTGGQDRIAIEGKVMQRAECLPIADDSYMKLKRNQLEINNKPKREIVLLQSVVPTYKPRSDHIANKHQYYNVKDLVGITKQPIPYLKEILQEICVYNMKAPHKNMWELKPEYRHYRQQDGGT</sequence>
<dbReference type="PANTHER" id="PTHR10445">
    <property type="entry name" value="GENERAL TRANSCRIPTION FACTOR IIF SUBUNIT 2"/>
    <property type="match status" value="1"/>
</dbReference>
<name>A0ABD0KH15_9CAEN</name>
<dbReference type="CDD" id="cd07980">
    <property type="entry name" value="TFIIF_beta"/>
    <property type="match status" value="1"/>
</dbReference>
<dbReference type="GO" id="GO:0006368">
    <property type="term" value="P:transcription elongation by RNA polymerase II"/>
    <property type="evidence" value="ECO:0007669"/>
    <property type="project" value="UniProtKB-ARBA"/>
</dbReference>
<dbReference type="FunFam" id="1.10.10.10:FF:000035">
    <property type="entry name" value="General transcription factor IIF subunit 2"/>
    <property type="match status" value="1"/>
</dbReference>
<dbReference type="Gene3D" id="1.10.10.10">
    <property type="entry name" value="Winged helix-like DNA-binding domain superfamily/Winged helix DNA-binding domain"/>
    <property type="match status" value="1"/>
</dbReference>
<evidence type="ECO:0000256" key="7">
    <source>
        <dbReference type="ARBA" id="ARBA00023242"/>
    </source>
</evidence>
<comment type="caution">
    <text evidence="11">The sequence shown here is derived from an EMBL/GenBank/DDBJ whole genome shotgun (WGS) entry which is preliminary data.</text>
</comment>
<evidence type="ECO:0000256" key="2">
    <source>
        <dbReference type="ARBA" id="ARBA00009543"/>
    </source>
</evidence>
<gene>
    <name evidence="11" type="ORF">BaRGS_00022445</name>
</gene>
<evidence type="ECO:0000259" key="10">
    <source>
        <dbReference type="Pfam" id="PF17683"/>
    </source>
</evidence>
<dbReference type="EMBL" id="JACVVK020000181">
    <property type="protein sequence ID" value="KAK7486275.1"/>
    <property type="molecule type" value="Genomic_DNA"/>
</dbReference>
<dbReference type="InterPro" id="IPR040504">
    <property type="entry name" value="TFIIF_beta_N"/>
</dbReference>
<feature type="domain" description="TFIIF beta subunit HTH" evidence="9">
    <location>
        <begin position="167"/>
        <end position="215"/>
    </location>
</feature>
<dbReference type="Pfam" id="PF02270">
    <property type="entry name" value="TFIIF_beta"/>
    <property type="match status" value="1"/>
</dbReference>
<dbReference type="InterPro" id="IPR036388">
    <property type="entry name" value="WH-like_DNA-bd_sf"/>
</dbReference>
<reference evidence="11 12" key="1">
    <citation type="journal article" date="2023" name="Sci. Data">
        <title>Genome assembly of the Korean intertidal mud-creeper Batillaria attramentaria.</title>
        <authorList>
            <person name="Patra A.K."/>
            <person name="Ho P.T."/>
            <person name="Jun S."/>
            <person name="Lee S.J."/>
            <person name="Kim Y."/>
            <person name="Won Y.J."/>
        </authorList>
    </citation>
    <scope>NUCLEOTIDE SEQUENCE [LARGE SCALE GENOMIC DNA]</scope>
    <source>
        <strain evidence="11">Wonlab-2016</strain>
    </source>
</reference>
<dbReference type="PANTHER" id="PTHR10445:SF0">
    <property type="entry name" value="GENERAL TRANSCRIPTION FACTOR IIF SUBUNIT 2"/>
    <property type="match status" value="1"/>
</dbReference>
<comment type="similarity">
    <text evidence="2">Belongs to the TFIIF beta subunit family.</text>
</comment>
<evidence type="ECO:0000313" key="12">
    <source>
        <dbReference type="Proteomes" id="UP001519460"/>
    </source>
</evidence>
<keyword evidence="12" id="KW-1185">Reference proteome</keyword>
<comment type="subcellular location">
    <subcellularLocation>
        <location evidence="1">Nucleus</location>
    </subcellularLocation>
</comment>
<dbReference type="SUPFAM" id="SSF50916">
    <property type="entry name" value="Rap30/74 interaction domains"/>
    <property type="match status" value="1"/>
</dbReference>
<keyword evidence="4" id="KW-0805">Transcription regulation</keyword>
<dbReference type="GO" id="GO:0006367">
    <property type="term" value="P:transcription initiation at RNA polymerase II promoter"/>
    <property type="evidence" value="ECO:0007669"/>
    <property type="project" value="UniProtKB-ARBA"/>
</dbReference>
<evidence type="ECO:0000256" key="6">
    <source>
        <dbReference type="ARBA" id="ARBA00023163"/>
    </source>
</evidence>
<evidence type="ECO:0000313" key="11">
    <source>
        <dbReference type="EMBL" id="KAK7486275.1"/>
    </source>
</evidence>
<keyword evidence="7" id="KW-0539">Nucleus</keyword>
<dbReference type="Pfam" id="PF17683">
    <property type="entry name" value="TFIIF_beta_N"/>
    <property type="match status" value="1"/>
</dbReference>
<dbReference type="AlphaFoldDB" id="A0ABD0KH15"/>
<evidence type="ECO:0000256" key="3">
    <source>
        <dbReference type="ARBA" id="ARBA00020815"/>
    </source>
</evidence>
<keyword evidence="6" id="KW-0804">Transcription</keyword>
<evidence type="ECO:0000256" key="5">
    <source>
        <dbReference type="ARBA" id="ARBA00023125"/>
    </source>
</evidence>
<dbReference type="InterPro" id="IPR036390">
    <property type="entry name" value="WH_DNA-bd_sf"/>
</dbReference>